<gene>
    <name evidence="3" type="ORF">OBE_06488</name>
</gene>
<evidence type="ECO:0000259" key="2">
    <source>
        <dbReference type="PROSITE" id="PS51733"/>
    </source>
</evidence>
<comment type="caution">
    <text evidence="3">The sequence shown here is derived from an EMBL/GenBank/DDBJ whole genome shotgun (WGS) entry which is preliminary data.</text>
</comment>
<dbReference type="PANTHER" id="PTHR12835">
    <property type="entry name" value="BIOTIN PROTEIN LIGASE"/>
    <property type="match status" value="1"/>
</dbReference>
<organism evidence="3">
    <name type="scientific">human gut metagenome</name>
    <dbReference type="NCBI Taxonomy" id="408170"/>
    <lineage>
        <taxon>unclassified sequences</taxon>
        <taxon>metagenomes</taxon>
        <taxon>organismal metagenomes</taxon>
    </lineage>
</organism>
<dbReference type="AlphaFoldDB" id="K1T6W5"/>
<protein>
    <submittedName>
        <fullName evidence="3">BirA bifunctional protein</fullName>
    </submittedName>
</protein>
<evidence type="ECO:0000256" key="1">
    <source>
        <dbReference type="ARBA" id="ARBA00022598"/>
    </source>
</evidence>
<dbReference type="Gene3D" id="3.30.930.10">
    <property type="entry name" value="Bira Bifunctional Protein, Domain 2"/>
    <property type="match status" value="1"/>
</dbReference>
<keyword evidence="1" id="KW-0436">Ligase</keyword>
<feature type="non-terminal residue" evidence="3">
    <location>
        <position position="1"/>
    </location>
</feature>
<dbReference type="CDD" id="cd16442">
    <property type="entry name" value="BPL"/>
    <property type="match status" value="1"/>
</dbReference>
<feature type="domain" description="BPL/LPL catalytic" evidence="2">
    <location>
        <begin position="1"/>
        <end position="164"/>
    </location>
</feature>
<dbReference type="InterPro" id="IPR004143">
    <property type="entry name" value="BPL_LPL_catalytic"/>
</dbReference>
<reference evidence="3" key="1">
    <citation type="journal article" date="2013" name="Environ. Microbiol.">
        <title>Microbiota from the distal guts of lean and obese adolescents exhibit partial functional redundancy besides clear differences in community structure.</title>
        <authorList>
            <person name="Ferrer M."/>
            <person name="Ruiz A."/>
            <person name="Lanza F."/>
            <person name="Haange S.B."/>
            <person name="Oberbach A."/>
            <person name="Till H."/>
            <person name="Bargiela R."/>
            <person name="Campoy C."/>
            <person name="Segura M.T."/>
            <person name="Richter M."/>
            <person name="von Bergen M."/>
            <person name="Seifert J."/>
            <person name="Suarez A."/>
        </authorList>
    </citation>
    <scope>NUCLEOTIDE SEQUENCE</scope>
</reference>
<dbReference type="InterPro" id="IPR045864">
    <property type="entry name" value="aa-tRNA-synth_II/BPL/LPL"/>
</dbReference>
<dbReference type="NCBIfam" id="TIGR00121">
    <property type="entry name" value="birA_ligase"/>
    <property type="match status" value="1"/>
</dbReference>
<dbReference type="PANTHER" id="PTHR12835:SF5">
    <property type="entry name" value="BIOTIN--PROTEIN LIGASE"/>
    <property type="match status" value="1"/>
</dbReference>
<dbReference type="InterPro" id="IPR004408">
    <property type="entry name" value="Biotin_CoA_COase_ligase"/>
</dbReference>
<dbReference type="PROSITE" id="PS51733">
    <property type="entry name" value="BPL_LPL_CATALYTIC"/>
    <property type="match status" value="1"/>
</dbReference>
<accession>K1T6W5</accession>
<dbReference type="GO" id="GO:0004077">
    <property type="term" value="F:biotin--[biotin carboxyl-carrier protein] ligase activity"/>
    <property type="evidence" value="ECO:0007669"/>
    <property type="project" value="InterPro"/>
</dbReference>
<dbReference type="SUPFAM" id="SSF55681">
    <property type="entry name" value="Class II aaRS and biotin synthetases"/>
    <property type="match status" value="1"/>
</dbReference>
<proteinExistence type="predicted"/>
<sequence length="175" mass="19426">RCALNGEGEGLVILAEEQTNGRGRRGRSFYSPDGSGIYMSVLFRPKPEISQDVVLITTAASVAVCRAIRDVLSQEPQIKWVNDVYLNGKKICGILTEAVSDFESGRIDTVVVGIGINYHAPKEGYPDEIKEIAGTVCAEDEKIPRNELVAAIIENLCKLYQDLPDKSFMEDYRKW</sequence>
<dbReference type="Pfam" id="PF03099">
    <property type="entry name" value="BPL_LplA_LipB"/>
    <property type="match status" value="1"/>
</dbReference>
<dbReference type="EMBL" id="AJWZ01004468">
    <property type="protein sequence ID" value="EKC65358.1"/>
    <property type="molecule type" value="Genomic_DNA"/>
</dbReference>
<feature type="non-terminal residue" evidence="3">
    <location>
        <position position="175"/>
    </location>
</feature>
<dbReference type="GO" id="GO:0005737">
    <property type="term" value="C:cytoplasm"/>
    <property type="evidence" value="ECO:0007669"/>
    <property type="project" value="TreeGrafter"/>
</dbReference>
<name>K1T6W5_9ZZZZ</name>
<evidence type="ECO:0000313" key="3">
    <source>
        <dbReference type="EMBL" id="EKC65358.1"/>
    </source>
</evidence>